<dbReference type="Pfam" id="PF00196">
    <property type="entry name" value="GerE"/>
    <property type="match status" value="1"/>
</dbReference>
<evidence type="ECO:0000259" key="4">
    <source>
        <dbReference type="PROSITE" id="PS50043"/>
    </source>
</evidence>
<reference evidence="5" key="1">
    <citation type="submission" date="2017-02" db="EMBL/GenBank/DDBJ databases">
        <title>Genome of Microbulbifer agarilyticus GP101.</title>
        <authorList>
            <person name="Jung J."/>
            <person name="Bae S.S."/>
            <person name="Baek K."/>
        </authorList>
    </citation>
    <scope>NUCLEOTIDE SEQUENCE [LARGE SCALE GENOMIC DNA]</scope>
    <source>
        <strain evidence="5">GP101</strain>
    </source>
</reference>
<dbReference type="STRING" id="260552.Mag101_16680"/>
<dbReference type="PANTHER" id="PTHR44688">
    <property type="entry name" value="DNA-BINDING TRANSCRIPTIONAL ACTIVATOR DEVR_DOSR"/>
    <property type="match status" value="1"/>
</dbReference>
<dbReference type="PANTHER" id="PTHR44688:SF16">
    <property type="entry name" value="DNA-BINDING TRANSCRIPTIONAL ACTIVATOR DEVR_DOSR"/>
    <property type="match status" value="1"/>
</dbReference>
<dbReference type="Gene3D" id="1.10.10.10">
    <property type="entry name" value="Winged helix-like DNA-binding domain superfamily/Winged helix DNA-binding domain"/>
    <property type="match status" value="1"/>
</dbReference>
<evidence type="ECO:0000256" key="2">
    <source>
        <dbReference type="ARBA" id="ARBA00023125"/>
    </source>
</evidence>
<keyword evidence="3" id="KW-0804">Transcription</keyword>
<dbReference type="PRINTS" id="PR00038">
    <property type="entry name" value="HTHLUXR"/>
</dbReference>
<dbReference type="EMBL" id="CP019650">
    <property type="protein sequence ID" value="AQQ69078.1"/>
    <property type="molecule type" value="Genomic_DNA"/>
</dbReference>
<gene>
    <name evidence="5" type="ORF">Mag101_16680</name>
</gene>
<organism evidence="5 6">
    <name type="scientific">Microbulbifer agarilyticus</name>
    <dbReference type="NCBI Taxonomy" id="260552"/>
    <lineage>
        <taxon>Bacteria</taxon>
        <taxon>Pseudomonadati</taxon>
        <taxon>Pseudomonadota</taxon>
        <taxon>Gammaproteobacteria</taxon>
        <taxon>Cellvibrionales</taxon>
        <taxon>Microbulbiferaceae</taxon>
        <taxon>Microbulbifer</taxon>
    </lineage>
</organism>
<dbReference type="GO" id="GO:0003677">
    <property type="term" value="F:DNA binding"/>
    <property type="evidence" value="ECO:0007669"/>
    <property type="project" value="UniProtKB-KW"/>
</dbReference>
<dbReference type="AlphaFoldDB" id="A0A1Q2M947"/>
<keyword evidence="6" id="KW-1185">Reference proteome</keyword>
<proteinExistence type="predicted"/>
<dbReference type="KEGG" id="maga:Mag101_16680"/>
<protein>
    <recommendedName>
        <fullName evidence="4">HTH luxR-type domain-containing protein</fullName>
    </recommendedName>
</protein>
<dbReference type="Proteomes" id="UP000188219">
    <property type="component" value="Chromosome"/>
</dbReference>
<sequence length="236" mass="26564">MAQQRLELDRFISASFSSGPCYYYVLDFLNLDKPMLVSREIESILGLDPENTTIESLIERGHPEDIPFVAKAEETAFSILKNQIGMARVKEFKISYSGRLRVTDGSYRLFNHQAIILDTDEQFGVARTLGIHTDISHLAQQGNRKLSLLNLHGGESYRNIDVFNNPEHFLATPSLFTRREMEIVQLLAEGKTSAVISELLGISAHTVKNHRKNILKKSDCKTTGQLISKCLNEGLI</sequence>
<keyword evidence="2" id="KW-0238">DNA-binding</keyword>
<name>A0A1Q2M947_9GAMM</name>
<dbReference type="InterPro" id="IPR036388">
    <property type="entry name" value="WH-like_DNA-bd_sf"/>
</dbReference>
<dbReference type="InterPro" id="IPR016032">
    <property type="entry name" value="Sig_transdc_resp-reg_C-effctor"/>
</dbReference>
<dbReference type="Gene3D" id="3.30.450.20">
    <property type="entry name" value="PAS domain"/>
    <property type="match status" value="1"/>
</dbReference>
<dbReference type="CDD" id="cd06170">
    <property type="entry name" value="LuxR_C_like"/>
    <property type="match status" value="1"/>
</dbReference>
<dbReference type="PROSITE" id="PS00622">
    <property type="entry name" value="HTH_LUXR_1"/>
    <property type="match status" value="1"/>
</dbReference>
<evidence type="ECO:0000313" key="5">
    <source>
        <dbReference type="EMBL" id="AQQ69078.1"/>
    </source>
</evidence>
<evidence type="ECO:0000256" key="1">
    <source>
        <dbReference type="ARBA" id="ARBA00023015"/>
    </source>
</evidence>
<accession>A0A1Q2M947</accession>
<evidence type="ECO:0000313" key="6">
    <source>
        <dbReference type="Proteomes" id="UP000188219"/>
    </source>
</evidence>
<keyword evidence="1" id="KW-0805">Transcription regulation</keyword>
<dbReference type="GO" id="GO:0006355">
    <property type="term" value="P:regulation of DNA-templated transcription"/>
    <property type="evidence" value="ECO:0007669"/>
    <property type="project" value="InterPro"/>
</dbReference>
<dbReference type="SMART" id="SM00421">
    <property type="entry name" value="HTH_LUXR"/>
    <property type="match status" value="1"/>
</dbReference>
<dbReference type="InterPro" id="IPR000792">
    <property type="entry name" value="Tscrpt_reg_LuxR_C"/>
</dbReference>
<evidence type="ECO:0000256" key="3">
    <source>
        <dbReference type="ARBA" id="ARBA00023163"/>
    </source>
</evidence>
<feature type="domain" description="HTH luxR-type" evidence="4">
    <location>
        <begin position="169"/>
        <end position="234"/>
    </location>
</feature>
<dbReference type="PROSITE" id="PS50043">
    <property type="entry name" value="HTH_LUXR_2"/>
    <property type="match status" value="1"/>
</dbReference>
<dbReference type="SUPFAM" id="SSF46894">
    <property type="entry name" value="C-terminal effector domain of the bipartite response regulators"/>
    <property type="match status" value="1"/>
</dbReference>